<proteinExistence type="predicted"/>
<dbReference type="GeneID" id="15042043"/>
<organism evidence="1 2">
    <name type="scientific">Bacillus phage PM1</name>
    <dbReference type="NCBI Taxonomy" id="547228"/>
    <lineage>
        <taxon>Viruses</taxon>
        <taxon>Duplodnaviria</taxon>
        <taxon>Heunggongvirae</taxon>
        <taxon>Uroviricota</taxon>
        <taxon>Caudoviricetes</taxon>
        <taxon>Pemunavirus</taxon>
        <taxon>Pemunavirus PM1</taxon>
    </lineage>
</organism>
<sequence length="62" mass="7287">MKTITITEVKGQPTYNETYGYWILEVKGYIHEEEEYGNIELAGISEEIMQQYKPGDLAHFMR</sequence>
<reference evidence="1 2" key="1">
    <citation type="journal article" date="2013" name="Virus Genes">
        <title>Complete nucleotide sequence of Bacillus subtilis (natto) bacteriophage PM1, a phage associated with disruption of food production.</title>
        <authorList>
            <person name="Umene K."/>
            <person name="Shiraishi A."/>
        </authorList>
    </citation>
    <scope>NUCLEOTIDE SEQUENCE [LARGE SCALE GENOMIC DNA]</scope>
    <source>
        <strain evidence="1">PM1</strain>
    </source>
</reference>
<accession>M4ZQX2</accession>
<protein>
    <submittedName>
        <fullName evidence="1">Uncharacterized protein</fullName>
    </submittedName>
</protein>
<dbReference type="Proteomes" id="UP000011861">
    <property type="component" value="Segment"/>
</dbReference>
<evidence type="ECO:0000313" key="1">
    <source>
        <dbReference type="EMBL" id="BAM99102.1"/>
    </source>
</evidence>
<keyword evidence="2" id="KW-1185">Reference proteome</keyword>
<dbReference type="RefSeq" id="YP_007678048.1">
    <property type="nucleotide sequence ID" value="NC_020883.1"/>
</dbReference>
<dbReference type="KEGG" id="vg:15042043"/>
<evidence type="ECO:0000313" key="2">
    <source>
        <dbReference type="Proteomes" id="UP000011861"/>
    </source>
</evidence>
<name>M4ZQX2_9CAUD</name>
<dbReference type="EMBL" id="AB711120">
    <property type="protein sequence ID" value="BAM99102.1"/>
    <property type="molecule type" value="Genomic_DNA"/>
</dbReference>